<dbReference type="SUPFAM" id="SSF143492">
    <property type="entry name" value="Prenyltransferase-like"/>
    <property type="match status" value="1"/>
</dbReference>
<dbReference type="CDD" id="cd13931">
    <property type="entry name" value="PT-CloQ_NphB"/>
    <property type="match status" value="1"/>
</dbReference>
<keyword evidence="5" id="KW-1185">Reference proteome</keyword>
<dbReference type="RefSeq" id="WP_199702605.1">
    <property type="nucleotide sequence ID" value="NZ_JAEMNV010000001.1"/>
</dbReference>
<comment type="similarity">
    <text evidence="1">Belongs to the aromatic prenyltransferase family.</text>
</comment>
<dbReference type="SFLD" id="SFLDS00036">
    <property type="entry name" value="Aromatic_Prenyltransferase"/>
    <property type="match status" value="1"/>
</dbReference>
<protein>
    <recommendedName>
        <fullName evidence="6">Prenyltransferase</fullName>
    </recommendedName>
</protein>
<dbReference type="SFLD" id="SFLDG01163">
    <property type="entry name" value="II"/>
    <property type="match status" value="1"/>
</dbReference>
<dbReference type="EMBL" id="JAEMNV010000001">
    <property type="protein sequence ID" value="MBJ8338106.1"/>
    <property type="molecule type" value="Genomic_DNA"/>
</dbReference>
<organism evidence="4 5">
    <name type="scientific">Antrihabitans stalagmiti</name>
    <dbReference type="NCBI Taxonomy" id="2799499"/>
    <lineage>
        <taxon>Bacteria</taxon>
        <taxon>Bacillati</taxon>
        <taxon>Actinomycetota</taxon>
        <taxon>Actinomycetes</taxon>
        <taxon>Mycobacteriales</taxon>
        <taxon>Nocardiaceae</taxon>
        <taxon>Antrihabitans</taxon>
    </lineage>
</organism>
<keyword evidence="3" id="KW-0808">Transferase</keyword>
<reference evidence="4" key="1">
    <citation type="submission" date="2020-12" db="EMBL/GenBank/DDBJ databases">
        <title>Antrihabitans popcorni sp. nov. and Antrihabitans auranticaus sp. nov., isolated from a larva cave.</title>
        <authorList>
            <person name="Lee S.D."/>
            <person name="Kim I.S."/>
        </authorList>
    </citation>
    <scope>NUCLEOTIDE SEQUENCE</scope>
    <source>
        <strain evidence="4">YC3-6</strain>
    </source>
</reference>
<name>A0A934NMT2_9NOCA</name>
<keyword evidence="2" id="KW-0637">Prenyltransferase</keyword>
<dbReference type="InterPro" id="IPR020965">
    <property type="entry name" value="Prenyltransferase_CloQ"/>
</dbReference>
<dbReference type="GO" id="GO:0004659">
    <property type="term" value="F:prenyltransferase activity"/>
    <property type="evidence" value="ECO:0007669"/>
    <property type="project" value="UniProtKB-KW"/>
</dbReference>
<sequence length="304" mass="33066">MAVETEELLAVLAESAATLGLEYAPDKVEPVFTAYRDELANAMVIVGIPADGGGELDVSFGVPLRDFPDDPYELARSRGFVQANDHPVANLLGEVLNNCPVYGYGVDCGIDQGFKKIYAAFPLEDLQGIAKLAALPSMPPSVAEHVDSFTHWGIADNVSMFAIDYLSRSVNIYFGKLPDGVLKSETVLSILGEIGIPEPSEQMMEFVGRSFSIYPTFSWDTGKVERICFSIVTPDPIPLPTRGGPEIERFLANAPHTYTGKPIIVYAGVLSPSGSENYKLGWYYQEPQTMWRKLEVFNAVAGGG</sequence>
<dbReference type="InterPro" id="IPR033964">
    <property type="entry name" value="ABBA"/>
</dbReference>
<evidence type="ECO:0008006" key="6">
    <source>
        <dbReference type="Google" id="ProtNLM"/>
    </source>
</evidence>
<dbReference type="InterPro" id="IPR036239">
    <property type="entry name" value="PrenylTrfase-like_sf"/>
</dbReference>
<evidence type="ECO:0000256" key="2">
    <source>
        <dbReference type="ARBA" id="ARBA00022602"/>
    </source>
</evidence>
<evidence type="ECO:0000256" key="1">
    <source>
        <dbReference type="ARBA" id="ARBA00005368"/>
    </source>
</evidence>
<dbReference type="AlphaFoldDB" id="A0A934NMT2"/>
<gene>
    <name evidence="4" type="ORF">JGU71_04335</name>
</gene>
<comment type="caution">
    <text evidence="4">The sequence shown here is derived from an EMBL/GenBank/DDBJ whole genome shotgun (WGS) entry which is preliminary data.</text>
</comment>
<accession>A0A934NMT2</accession>
<dbReference type="Pfam" id="PF11468">
    <property type="entry name" value="PTase_Orf2"/>
    <property type="match status" value="1"/>
</dbReference>
<dbReference type="Proteomes" id="UP000655868">
    <property type="component" value="Unassembled WGS sequence"/>
</dbReference>
<evidence type="ECO:0000313" key="5">
    <source>
        <dbReference type="Proteomes" id="UP000655868"/>
    </source>
</evidence>
<proteinExistence type="inferred from homology"/>
<evidence type="ECO:0000313" key="4">
    <source>
        <dbReference type="EMBL" id="MBJ8338106.1"/>
    </source>
</evidence>
<evidence type="ECO:0000256" key="3">
    <source>
        <dbReference type="ARBA" id="ARBA00022679"/>
    </source>
</evidence>